<dbReference type="AlphaFoldDB" id="A0A412XVL8"/>
<dbReference type="Proteomes" id="UP000286270">
    <property type="component" value="Unassembled WGS sequence"/>
</dbReference>
<reference evidence="2 3" key="1">
    <citation type="submission" date="2018-08" db="EMBL/GenBank/DDBJ databases">
        <title>A genome reference for cultivated species of the human gut microbiota.</title>
        <authorList>
            <person name="Zou Y."/>
            <person name="Xue W."/>
            <person name="Luo G."/>
        </authorList>
    </citation>
    <scope>NUCLEOTIDE SEQUENCE [LARGE SCALE GENOMIC DNA]</scope>
    <source>
        <strain evidence="2 3">AF14-26</strain>
    </source>
</reference>
<feature type="domain" description="Anti-bacteriophage protein A/HamA C-terminal" evidence="1">
    <location>
        <begin position="48"/>
        <end position="292"/>
    </location>
</feature>
<organism evidence="2 3">
    <name type="scientific">Bacteroides fragilis</name>
    <dbReference type="NCBI Taxonomy" id="817"/>
    <lineage>
        <taxon>Bacteria</taxon>
        <taxon>Pseudomonadati</taxon>
        <taxon>Bacteroidota</taxon>
        <taxon>Bacteroidia</taxon>
        <taxon>Bacteroidales</taxon>
        <taxon>Bacteroidaceae</taxon>
        <taxon>Bacteroides</taxon>
    </lineage>
</organism>
<dbReference type="Pfam" id="PF08878">
    <property type="entry name" value="HamA"/>
    <property type="match status" value="1"/>
</dbReference>
<name>A0A412XVL8_BACFG</name>
<comment type="caution">
    <text evidence="2">The sequence shown here is derived from an EMBL/GenBank/DDBJ whole genome shotgun (WGS) entry which is preliminary data.</text>
</comment>
<evidence type="ECO:0000313" key="3">
    <source>
        <dbReference type="Proteomes" id="UP000286270"/>
    </source>
</evidence>
<proteinExistence type="predicted"/>
<sequence>MRQSLENLIQNAIVLQYKLPVNVAGLQIPRAHISTTNDGCLKQLGPNDDIARLIYNGIVEYAYNDNEIDHTRLNNLQMRALQSKLKYNPTAPQSNQLAYGFHGEVLLHLILEHYYHAGKAIARGYMFSALENAETKGYDSYLILENADTIFMLFVEAKFYISGYKESLKKIFENIDKALSDDYLNRNFIAMDNQYEHLTLGSRIPAIIDAWRDNPMINMAVEAHKHNMHLVYPMLVIFDNKANSYEELILEVVTHIKNEYGTINSTLTIPNTIFFIFLPVGNSRDIKTQVLQWINQKQPLMQ</sequence>
<dbReference type="RefSeq" id="WP_122143346.1">
    <property type="nucleotide sequence ID" value="NZ_JAFKPL010000001.1"/>
</dbReference>
<evidence type="ECO:0000313" key="2">
    <source>
        <dbReference type="EMBL" id="RGV49352.1"/>
    </source>
</evidence>
<accession>A0A412XVL8</accession>
<dbReference type="InterPro" id="IPR014976">
    <property type="entry name" value="AbpA_HamA_C"/>
</dbReference>
<gene>
    <name evidence="2" type="ORF">DWW08_18885</name>
</gene>
<protein>
    <submittedName>
        <fullName evidence="2">DUF1837 domain-containing protein</fullName>
    </submittedName>
</protein>
<dbReference type="EMBL" id="QRZH01000020">
    <property type="protein sequence ID" value="RGV49352.1"/>
    <property type="molecule type" value="Genomic_DNA"/>
</dbReference>
<evidence type="ECO:0000259" key="1">
    <source>
        <dbReference type="Pfam" id="PF08878"/>
    </source>
</evidence>